<comment type="caution">
    <text evidence="1">The sequence shown here is derived from an EMBL/GenBank/DDBJ whole genome shotgun (WGS) entry which is preliminary data.</text>
</comment>
<gene>
    <name evidence="1" type="ORF">PREVCOP_04211</name>
</gene>
<dbReference type="AlphaFoldDB" id="D1PAI6"/>
<evidence type="ECO:0000313" key="2">
    <source>
        <dbReference type="Proteomes" id="UP000004477"/>
    </source>
</evidence>
<keyword evidence="2" id="KW-1185">Reference proteome</keyword>
<reference evidence="1" key="1">
    <citation type="submission" date="2009-11" db="EMBL/GenBank/DDBJ databases">
        <authorList>
            <person name="Weinstock G."/>
            <person name="Sodergren E."/>
            <person name="Clifton S."/>
            <person name="Fulton L."/>
            <person name="Fulton B."/>
            <person name="Courtney L."/>
            <person name="Fronick C."/>
            <person name="Harrison M."/>
            <person name="Strong C."/>
            <person name="Farmer C."/>
            <person name="Delahaunty K."/>
            <person name="Markovic C."/>
            <person name="Hall O."/>
            <person name="Minx P."/>
            <person name="Tomlinson C."/>
            <person name="Mitreva M."/>
            <person name="Nelson J."/>
            <person name="Hou S."/>
            <person name="Wollam A."/>
            <person name="Pepin K.H."/>
            <person name="Johnson M."/>
            <person name="Bhonagiri V."/>
            <person name="Nash W.E."/>
            <person name="Warren W."/>
            <person name="Chinwalla A."/>
            <person name="Mardis E.R."/>
            <person name="Wilson R.K."/>
        </authorList>
    </citation>
    <scope>NUCLEOTIDE SEQUENCE [LARGE SCALE GENOMIC DNA]</scope>
    <source>
        <strain evidence="1">DSM 18205</strain>
    </source>
</reference>
<protein>
    <submittedName>
        <fullName evidence="1">Uncharacterized protein</fullName>
    </submittedName>
</protein>
<dbReference type="STRING" id="537011.PREVCOP_04211"/>
<organism evidence="1 2">
    <name type="scientific">Segatella copri DSM 18205</name>
    <dbReference type="NCBI Taxonomy" id="537011"/>
    <lineage>
        <taxon>Bacteria</taxon>
        <taxon>Pseudomonadati</taxon>
        <taxon>Bacteroidota</taxon>
        <taxon>Bacteroidia</taxon>
        <taxon>Bacteroidales</taxon>
        <taxon>Prevotellaceae</taxon>
        <taxon>Segatella</taxon>
    </lineage>
</organism>
<dbReference type="PaxDb" id="537011-PREVCOP_04211"/>
<dbReference type="EMBL" id="ACBX02000007">
    <property type="protein sequence ID" value="EFB36322.1"/>
    <property type="molecule type" value="Genomic_DNA"/>
</dbReference>
<evidence type="ECO:0000313" key="1">
    <source>
        <dbReference type="EMBL" id="EFB36322.1"/>
    </source>
</evidence>
<sequence length="41" mass="5203">MHENNAYFLYLRTKLYKIFDKPNMFEVFFVFLHIEMELKIE</sequence>
<accession>D1PAI6</accession>
<proteinExistence type="predicted"/>
<name>D1PAI6_9BACT</name>
<dbReference type="HOGENOM" id="CLU_3274453_0_0_10"/>
<dbReference type="Proteomes" id="UP000004477">
    <property type="component" value="Unassembled WGS sequence"/>
</dbReference>